<dbReference type="Proteomes" id="UP000190626">
    <property type="component" value="Unassembled WGS sequence"/>
</dbReference>
<dbReference type="STRING" id="1469647.BC351_00515"/>
<proteinExistence type="predicted"/>
<comment type="caution">
    <text evidence="1">The sequence shown here is derived from an EMBL/GenBank/DDBJ whole genome shotgun (WGS) entry which is preliminary data.</text>
</comment>
<evidence type="ECO:0000313" key="2">
    <source>
        <dbReference type="Proteomes" id="UP000190626"/>
    </source>
</evidence>
<sequence>MLKLNDFILLKAIYSEELHNAILKRDSAAMNAIVQRDYSEELEDGYVSLEAIDTDRLFIEYSEILNDEEVMERLII</sequence>
<dbReference type="AlphaFoldDB" id="A0A1V4HS33"/>
<gene>
    <name evidence="1" type="ORF">BC351_00515</name>
</gene>
<accession>A0A1V4HS33</accession>
<dbReference type="OrthoDB" id="2672535at2"/>
<protein>
    <submittedName>
        <fullName evidence="1">Uncharacterized protein</fullName>
    </submittedName>
</protein>
<dbReference type="RefSeq" id="WP_079408755.1">
    <property type="nucleotide sequence ID" value="NZ_MBTG01000001.1"/>
</dbReference>
<dbReference type="EMBL" id="MBTG01000001">
    <property type="protein sequence ID" value="OPH61759.1"/>
    <property type="molecule type" value="Genomic_DNA"/>
</dbReference>
<evidence type="ECO:0000313" key="1">
    <source>
        <dbReference type="EMBL" id="OPH61759.1"/>
    </source>
</evidence>
<reference evidence="2" key="1">
    <citation type="submission" date="2016-07" db="EMBL/GenBank/DDBJ databases">
        <authorList>
            <person name="Florea S."/>
            <person name="Webb J.S."/>
            <person name="Jaromczyk J."/>
            <person name="Schardl C.L."/>
        </authorList>
    </citation>
    <scope>NUCLEOTIDE SEQUENCE [LARGE SCALE GENOMIC DNA]</scope>
    <source>
        <strain evidence="2">CY1</strain>
    </source>
</reference>
<name>A0A1V4HS33_9BACL</name>
<organism evidence="1 2">
    <name type="scientific">Paenibacillus ferrarius</name>
    <dbReference type="NCBI Taxonomy" id="1469647"/>
    <lineage>
        <taxon>Bacteria</taxon>
        <taxon>Bacillati</taxon>
        <taxon>Bacillota</taxon>
        <taxon>Bacilli</taxon>
        <taxon>Bacillales</taxon>
        <taxon>Paenibacillaceae</taxon>
        <taxon>Paenibacillus</taxon>
    </lineage>
</organism>
<keyword evidence="2" id="KW-1185">Reference proteome</keyword>